<keyword evidence="5" id="KW-0067">ATP-binding</keyword>
<name>A0A8J2RQ45_9CRUS</name>
<gene>
    <name evidence="11" type="ORF">DGAL_LOCUS7102</name>
</gene>
<protein>
    <recommendedName>
        <fullName evidence="13">Xaa-Pro aminopeptidase P</fullName>
    </recommendedName>
</protein>
<feature type="region of interest" description="Disordered" evidence="6">
    <location>
        <begin position="1427"/>
        <end position="1462"/>
    </location>
</feature>
<dbReference type="InterPro" id="IPR000587">
    <property type="entry name" value="Creatinase_N"/>
</dbReference>
<dbReference type="PANTHER" id="PTHR43763">
    <property type="entry name" value="XAA-PRO AMINOPEPTIDASE 1"/>
    <property type="match status" value="1"/>
</dbReference>
<feature type="compositionally biased region" description="Basic and acidic residues" evidence="6">
    <location>
        <begin position="1443"/>
        <end position="1454"/>
    </location>
</feature>
<dbReference type="InterPro" id="IPR050422">
    <property type="entry name" value="X-Pro_aminopeptidase_P"/>
</dbReference>
<feature type="domain" description="YLPM1-like spectrin repeat" evidence="10">
    <location>
        <begin position="1224"/>
        <end position="1296"/>
    </location>
</feature>
<keyword evidence="2" id="KW-0479">Metal-binding</keyword>
<reference evidence="11" key="1">
    <citation type="submission" date="2021-11" db="EMBL/GenBank/DDBJ databases">
        <authorList>
            <person name="Schell T."/>
        </authorList>
    </citation>
    <scope>NUCLEOTIDE SEQUENCE</scope>
    <source>
        <strain evidence="11">M5</strain>
    </source>
</reference>
<dbReference type="GO" id="GO:0005737">
    <property type="term" value="C:cytoplasm"/>
    <property type="evidence" value="ECO:0007669"/>
    <property type="project" value="UniProtKB-ARBA"/>
</dbReference>
<dbReference type="OrthoDB" id="9995434at2759"/>
<dbReference type="EMBL" id="CAKKLH010000135">
    <property type="protein sequence ID" value="CAH0104334.1"/>
    <property type="molecule type" value="Genomic_DNA"/>
</dbReference>
<comment type="similarity">
    <text evidence="1">Belongs to the peptidase M24B family.</text>
</comment>
<feature type="domain" description="Peptidase M24 C-terminal" evidence="9">
    <location>
        <begin position="1012"/>
        <end position="1075"/>
    </location>
</feature>
<dbReference type="PANTHER" id="PTHR43763:SF6">
    <property type="entry name" value="XAA-PRO AMINOPEPTIDASE 1"/>
    <property type="match status" value="1"/>
</dbReference>
<dbReference type="SUPFAM" id="SSF55920">
    <property type="entry name" value="Creatinase/aminopeptidase"/>
    <property type="match status" value="1"/>
</dbReference>
<feature type="compositionally biased region" description="Polar residues" evidence="6">
    <location>
        <begin position="1339"/>
        <end position="1398"/>
    </location>
</feature>
<dbReference type="GO" id="GO:0046872">
    <property type="term" value="F:metal ion binding"/>
    <property type="evidence" value="ECO:0007669"/>
    <property type="project" value="UniProtKB-KW"/>
</dbReference>
<feature type="compositionally biased region" description="Polar residues" evidence="6">
    <location>
        <begin position="1304"/>
        <end position="1319"/>
    </location>
</feature>
<dbReference type="Gene3D" id="3.90.230.10">
    <property type="entry name" value="Creatinase/methionine aminopeptidase superfamily"/>
    <property type="match status" value="1"/>
</dbReference>
<dbReference type="Pfam" id="PF00557">
    <property type="entry name" value="Peptidase_M24"/>
    <property type="match status" value="1"/>
</dbReference>
<dbReference type="FunFam" id="3.40.350.10:FF:000003">
    <property type="entry name" value="Xaa-pro aminopeptidase P"/>
    <property type="match status" value="1"/>
</dbReference>
<feature type="domain" description="Peptidase M24" evidence="7">
    <location>
        <begin position="789"/>
        <end position="999"/>
    </location>
</feature>
<comment type="caution">
    <text evidence="11">The sequence shown here is derived from an EMBL/GenBank/DDBJ whole genome shotgun (WGS) entry which is preliminary data.</text>
</comment>
<dbReference type="Pfam" id="PF16188">
    <property type="entry name" value="Peptidase_M24_C"/>
    <property type="match status" value="1"/>
</dbReference>
<dbReference type="Pfam" id="PF26583">
    <property type="entry name" value="Spectrin_YLPM1"/>
    <property type="match status" value="1"/>
</dbReference>
<proteinExistence type="inferred from homology"/>
<feature type="compositionally biased region" description="Pro residues" evidence="6">
    <location>
        <begin position="1192"/>
        <end position="1214"/>
    </location>
</feature>
<evidence type="ECO:0000256" key="1">
    <source>
        <dbReference type="ARBA" id="ARBA00008766"/>
    </source>
</evidence>
<dbReference type="Pfam" id="PF16189">
    <property type="entry name" value="Creatinase_N_2"/>
    <property type="match status" value="1"/>
</dbReference>
<accession>A0A8J2RQ45</accession>
<dbReference type="Pfam" id="PF08433">
    <property type="entry name" value="KTI12"/>
    <property type="match status" value="1"/>
</dbReference>
<evidence type="ECO:0000256" key="6">
    <source>
        <dbReference type="SAM" id="MobiDB-lite"/>
    </source>
</evidence>
<dbReference type="InterPro" id="IPR027417">
    <property type="entry name" value="P-loop_NTPase"/>
</dbReference>
<evidence type="ECO:0008006" key="13">
    <source>
        <dbReference type="Google" id="ProtNLM"/>
    </source>
</evidence>
<dbReference type="GO" id="GO:0070006">
    <property type="term" value="F:metalloaminopeptidase activity"/>
    <property type="evidence" value="ECO:0007669"/>
    <property type="project" value="InterPro"/>
</dbReference>
<evidence type="ECO:0000259" key="10">
    <source>
        <dbReference type="Pfam" id="PF26583"/>
    </source>
</evidence>
<evidence type="ECO:0000313" key="12">
    <source>
        <dbReference type="Proteomes" id="UP000789390"/>
    </source>
</evidence>
<dbReference type="FunFam" id="3.90.230.10:FF:000009">
    <property type="entry name" value="xaa-Pro aminopeptidase 2"/>
    <property type="match status" value="1"/>
</dbReference>
<evidence type="ECO:0000256" key="3">
    <source>
        <dbReference type="ARBA" id="ARBA00022741"/>
    </source>
</evidence>
<keyword evidence="4" id="KW-0378">Hydrolase</keyword>
<evidence type="ECO:0000259" key="9">
    <source>
        <dbReference type="Pfam" id="PF16188"/>
    </source>
</evidence>
<feature type="region of interest" description="Disordered" evidence="6">
    <location>
        <begin position="1283"/>
        <end position="1404"/>
    </location>
</feature>
<dbReference type="CDD" id="cd01085">
    <property type="entry name" value="APP"/>
    <property type="match status" value="1"/>
</dbReference>
<keyword evidence="12" id="KW-1185">Reference proteome</keyword>
<dbReference type="InterPro" id="IPR033740">
    <property type="entry name" value="Pept_M24B"/>
</dbReference>
<dbReference type="Pfam" id="PF01321">
    <property type="entry name" value="Creatinase_N"/>
    <property type="match status" value="1"/>
</dbReference>
<organism evidence="11 12">
    <name type="scientific">Daphnia galeata</name>
    <dbReference type="NCBI Taxonomy" id="27404"/>
    <lineage>
        <taxon>Eukaryota</taxon>
        <taxon>Metazoa</taxon>
        <taxon>Ecdysozoa</taxon>
        <taxon>Arthropoda</taxon>
        <taxon>Crustacea</taxon>
        <taxon>Branchiopoda</taxon>
        <taxon>Diplostraca</taxon>
        <taxon>Cladocera</taxon>
        <taxon>Anomopoda</taxon>
        <taxon>Daphniidae</taxon>
        <taxon>Daphnia</taxon>
    </lineage>
</organism>
<dbReference type="InterPro" id="IPR013641">
    <property type="entry name" value="KTI12/PSTK"/>
</dbReference>
<dbReference type="InterPro" id="IPR032416">
    <property type="entry name" value="Peptidase_M24_C"/>
</dbReference>
<evidence type="ECO:0000256" key="2">
    <source>
        <dbReference type="ARBA" id="ARBA00022723"/>
    </source>
</evidence>
<dbReference type="SUPFAM" id="SSF53092">
    <property type="entry name" value="Creatinase/prolidase N-terminal domain"/>
    <property type="match status" value="2"/>
</dbReference>
<evidence type="ECO:0000259" key="7">
    <source>
        <dbReference type="Pfam" id="PF00557"/>
    </source>
</evidence>
<evidence type="ECO:0000256" key="5">
    <source>
        <dbReference type="ARBA" id="ARBA00022840"/>
    </source>
</evidence>
<evidence type="ECO:0000259" key="8">
    <source>
        <dbReference type="Pfam" id="PF01321"/>
    </source>
</evidence>
<dbReference type="InterPro" id="IPR029149">
    <property type="entry name" value="Creatin/AminoP/Spt16_N"/>
</dbReference>
<dbReference type="Proteomes" id="UP000789390">
    <property type="component" value="Unassembled WGS sequence"/>
</dbReference>
<sequence>MERNRRTAETRGDLQLTFVGERYVGKTSLVRSYQTGRFDSSQLNEDQQGLATLNDDINYDIPVDGISYAFTLRIRKGVKAQRRCDWGCDDDILVQPTLNKNVTQKEKKKSFSLEKIWAYMTIQDMLKSAPVAVMPRPIGPIHTAKALTYLSLRGSFDESCDYLTYNLISSFQFVQYDFVTPLTSLVVVKPNSTATAADLRPADADIGQNGFHSVQTFAGISFQNSLKRPSGLAGGYAGYAFSPLGLSTKKGAPHLVTTTTRAKVFATSTQPDTSVGTTEIVAEAETEVPSNAESVLFDPEEWINQFDHNQTHVKIAFGNNSIELLWQNELADIGHDICSKSPSKVVVCKSIWICSKYVRGITSYFNSSTVDANSACVIDNKYVGVCCDPDPTGSLDLSYNCKPLLKKYYALLAGIFILGALVNLTESGPVALKNAGDWIYAPSFGTRLLRKRSPTVNERPGCKPGATVSPNRVNTTQRIIDLRKQFDLYNVSAYIVTSDNAHQGEEVAPHDHRREFICGLSGSSGTAVITKDAAAVWTDGRYFLQAENELDCNWILMKQGEAGVPTITQWLKEVLKDDEVVAADPTLIGTTTWQSNEKELAPIQFKPLLTNLIDVIWTTGRPPVNDKPGFVLHLNYSGVAWQDKIEMLRAELPKQGADAVVITALDEVAWLLNIRGFDVPNHPVILAYMYVSMDQLVLFAEPNKINSAEMQTHLSDVTQRPYDKFVAELPDLVKSASMVLIPSQFVYTGGSSYAVYNAVPEGKRLLKTSPVLMMKAIKNEVEANGMMNAHLKDAVALCDVISLMVEEVPKGVSWDELKVSAKLLEYRAQQKVNQGASFQTIAGYGSNGAIIHYSPSDETNKIIGNTSLFLLDSGGQYYDGTTDVTRTLHFGTPTAAQIKAYTLVLMGHVDLARLVFPRTTKDGRVDVLARAPLFEQGLDFLHGTGHGIGHFGSIHESPTRVAIGSSVESKFEENYFFSDEPGYYKAGDFGVRIESILRVVNTTFKTEFPDRFFRFEAVTLVPFERKLIDIEMLNDGQIDYINSYYALIRQKVGVEMNNQGRTRAYNWLMSQTEPLQSSLPITSGGASNMPIWVEIYSEYAQNTIIKMMPNGGNMNPWMSHQWYNQAATFGPNQVQGMAQNAFHMMAPHHQYGAGILPMGPVWNDAASQNQWMQQWPSNIQPNWGNNFVQNAQPPPPPPPENTPVVPQIPPPPPQEVASEADSVMSEEEKKFDIQFKEWEGKFQAWKEENKNHPDKAALAVYEAQWKTWREQLIQNREKLRKQREESVAKQNQITEQPKYCVNDPSLSAPRQVTQPTMNNDNREGYQFHPQMPNAPGQPLISSSQPNQYSNHASNSSTHLHLAGQPTSKLQIPNNYPNKGDSEQNVSGARANQLSSGSLPPNRFDHSARQLHEEFRNQRVLHSAADPHLNRIPNQPTHPPFKNFDPEQKQFDHPQQRSGQHHPSLDFQDMRQRQPDIPSRFQNRDYHHENIQHNQPMLPANQRELNIPQGFQPPTHGMLPPQSAANFLSPEKNVDEDLRTFPSVSESAENAAILFRKRAMRGKGDGSRFAPYKTPDLPVHVKQRVETGLEGSVRPRIEERLAEHAEIKLSALPPKGNLIGPVAKDPSVKAGSFFMEPIVFEYNHRPGQRGRFAEPINIDSSPIKQPRIESSESKVINRKVEIEVVPKPNVILPAALKVNVEKSPIKPAPLPLFPSAAAIQIQENPLPKPQPQLLPNPTAEAGLVLSQQTLSEPADMEIVTAEIEIVMVEDLLLPPGRYGRPSKIVVILRGLPGSGKSHLARSIKEKEVLMGGSAPRILSIDDYYLMDDGTSPVAWQEDQEEQYRQSLLKSLKKNLDDGHFSFIIVDALHIKASEILDVHNAARSRAFSVFLVDLPDEPKRTGTNRKCSEKDLEKMKSEWEEAPNGDLPRLDIRWLLQEVVEERISTPDDVVTSTTVLMDDDSLGSPNENPAVSKWETMEQTGEKLDRLDGIVKRKSENPASMEDWLQSGLPDDYDDRKCIEGKKRVRWADVEEKMQQKKIRDLGFVVGQTNWSRMTDPTFGESALTKTKYI</sequence>
<feature type="region of interest" description="Disordered" evidence="6">
    <location>
        <begin position="1183"/>
        <end position="1227"/>
    </location>
</feature>
<dbReference type="InterPro" id="IPR058903">
    <property type="entry name" value="Spectrin_YLPM1-like"/>
</dbReference>
<dbReference type="Gene3D" id="3.40.50.300">
    <property type="entry name" value="P-loop containing nucleotide triphosphate hydrolases"/>
    <property type="match status" value="1"/>
</dbReference>
<keyword evidence="3" id="KW-0547">Nucleotide-binding</keyword>
<dbReference type="InterPro" id="IPR036005">
    <property type="entry name" value="Creatinase/aminopeptidase-like"/>
</dbReference>
<feature type="domain" description="Creatinase N-terminal" evidence="8">
    <location>
        <begin position="478"/>
        <end position="608"/>
    </location>
</feature>
<dbReference type="GO" id="GO:0005524">
    <property type="term" value="F:ATP binding"/>
    <property type="evidence" value="ECO:0007669"/>
    <property type="project" value="UniProtKB-KW"/>
</dbReference>
<evidence type="ECO:0000256" key="4">
    <source>
        <dbReference type="ARBA" id="ARBA00022801"/>
    </source>
</evidence>
<dbReference type="InterPro" id="IPR000994">
    <property type="entry name" value="Pept_M24"/>
</dbReference>
<dbReference type="SUPFAM" id="SSF52540">
    <property type="entry name" value="P-loop containing nucleoside triphosphate hydrolases"/>
    <property type="match status" value="1"/>
</dbReference>
<dbReference type="Gene3D" id="3.40.350.10">
    <property type="entry name" value="Creatinase/prolidase N-terminal domain"/>
    <property type="match status" value="2"/>
</dbReference>
<evidence type="ECO:0000313" key="11">
    <source>
        <dbReference type="EMBL" id="CAH0104334.1"/>
    </source>
</evidence>